<feature type="domain" description="N-acetyltransferase" evidence="1">
    <location>
        <begin position="127"/>
        <end position="261"/>
    </location>
</feature>
<protein>
    <submittedName>
        <fullName evidence="2">GNAT family N-acetyltransferase</fullName>
    </submittedName>
</protein>
<dbReference type="AlphaFoldDB" id="A0A5B8M3Z8"/>
<dbReference type="InterPro" id="IPR056935">
    <property type="entry name" value="Rv0428c-like_C"/>
</dbReference>
<evidence type="ECO:0000259" key="1">
    <source>
        <dbReference type="PROSITE" id="PS51186"/>
    </source>
</evidence>
<dbReference type="GO" id="GO:0016747">
    <property type="term" value="F:acyltransferase activity, transferring groups other than amino-acyl groups"/>
    <property type="evidence" value="ECO:0007669"/>
    <property type="project" value="InterPro"/>
</dbReference>
<proteinExistence type="predicted"/>
<keyword evidence="2" id="KW-0808">Transferase</keyword>
<name>A0A5B8M3Z8_9MICO</name>
<gene>
    <name evidence="2" type="ORF">FPZ11_06730</name>
</gene>
<dbReference type="RefSeq" id="WP_146319452.1">
    <property type="nucleotide sequence ID" value="NZ_CP042305.1"/>
</dbReference>
<organism evidence="2 3">
    <name type="scientific">Humibacter ginsenosidimutans</name>
    <dbReference type="NCBI Taxonomy" id="2599293"/>
    <lineage>
        <taxon>Bacteria</taxon>
        <taxon>Bacillati</taxon>
        <taxon>Actinomycetota</taxon>
        <taxon>Actinomycetes</taxon>
        <taxon>Micrococcales</taxon>
        <taxon>Microbacteriaceae</taxon>
        <taxon>Humibacter</taxon>
    </lineage>
</organism>
<dbReference type="KEGG" id="huw:FPZ11_06730"/>
<dbReference type="Proteomes" id="UP000320216">
    <property type="component" value="Chromosome"/>
</dbReference>
<dbReference type="OrthoDB" id="9775595at2"/>
<dbReference type="PROSITE" id="PS51186">
    <property type="entry name" value="GNAT"/>
    <property type="match status" value="1"/>
</dbReference>
<dbReference type="SUPFAM" id="SSF55729">
    <property type="entry name" value="Acyl-CoA N-acyltransferases (Nat)"/>
    <property type="match status" value="1"/>
</dbReference>
<dbReference type="InterPro" id="IPR000182">
    <property type="entry name" value="GNAT_dom"/>
</dbReference>
<dbReference type="InterPro" id="IPR016181">
    <property type="entry name" value="Acyl_CoA_acyltransferase"/>
</dbReference>
<dbReference type="Gene3D" id="3.40.630.30">
    <property type="match status" value="1"/>
</dbReference>
<evidence type="ECO:0000313" key="2">
    <source>
        <dbReference type="EMBL" id="QDZ14495.1"/>
    </source>
</evidence>
<dbReference type="Pfam" id="PF24553">
    <property type="entry name" value="Rv0428c_C"/>
    <property type="match status" value="1"/>
</dbReference>
<evidence type="ECO:0000313" key="3">
    <source>
        <dbReference type="Proteomes" id="UP000320216"/>
    </source>
</evidence>
<accession>A0A5B8M3Z8</accession>
<reference evidence="2 3" key="1">
    <citation type="submission" date="2019-07" db="EMBL/GenBank/DDBJ databases">
        <title>Full genome sequence of Humibacter sp. WJ7-1.</title>
        <authorList>
            <person name="Im W.-T."/>
        </authorList>
    </citation>
    <scope>NUCLEOTIDE SEQUENCE [LARGE SCALE GENOMIC DNA]</scope>
    <source>
        <strain evidence="2 3">WJ7-1</strain>
    </source>
</reference>
<dbReference type="EMBL" id="CP042305">
    <property type="protein sequence ID" value="QDZ14495.1"/>
    <property type="molecule type" value="Genomic_DNA"/>
</dbReference>
<sequence length="261" mass="27242">MPSSPALSWPAATDFAALADAGWPAIERVPIGGWVARFAGGVTKRANSVYPADSVEDVDAAVAGAERAYRDRGLVPLFQLSDGDAAIAAALSARGYIERDETLVLAAPTRGILEAVSSEPTGGTAVEVVAEPDDEWLATWWAVDGRGGAAELEVARRIMTGGPALYAAARDDHGTASVARLALVDDGELQWGGLYAVATRQDARGRGHARSVVTALTTLAAARGVDALWLQVLAGNHVARRMYDGLGFRAVATYTYVQAPA</sequence>
<keyword evidence="3" id="KW-1185">Reference proteome</keyword>